<dbReference type="Gene3D" id="1.10.630.10">
    <property type="entry name" value="Cytochrome P450"/>
    <property type="match status" value="1"/>
</dbReference>
<dbReference type="PRINTS" id="PR00463">
    <property type="entry name" value="EP450I"/>
</dbReference>
<evidence type="ECO:0000256" key="6">
    <source>
        <dbReference type="ARBA" id="ARBA00022989"/>
    </source>
</evidence>
<keyword evidence="8 11" id="KW-0408">Iron</keyword>
<evidence type="ECO:0000256" key="5">
    <source>
        <dbReference type="ARBA" id="ARBA00022723"/>
    </source>
</evidence>
<dbReference type="Gramene" id="Pav_sc0002327.1_g280.1.br:mrna">
    <property type="protein sequence ID" value="Pav_sc0002327.1_g280.1.br:mrna"/>
    <property type="gene ID" value="Pav_sc0002327.1_g280.1.br"/>
</dbReference>
<dbReference type="GO" id="GO:0016020">
    <property type="term" value="C:membrane"/>
    <property type="evidence" value="ECO:0007669"/>
    <property type="project" value="UniProtKB-SubCell"/>
</dbReference>
<keyword evidence="6" id="KW-1133">Transmembrane helix</keyword>
<dbReference type="InterPro" id="IPR050651">
    <property type="entry name" value="Plant_Cytochrome_P450_Monoox"/>
</dbReference>
<dbReference type="InterPro" id="IPR001128">
    <property type="entry name" value="Cyt_P450"/>
</dbReference>
<dbReference type="GeneID" id="110772040"/>
<name>A0A6P5TY55_PRUAV</name>
<dbReference type="KEGG" id="pavi:110772040"/>
<comment type="cofactor">
    <cofactor evidence="1 11">
        <name>heme</name>
        <dbReference type="ChEBI" id="CHEBI:30413"/>
    </cofactor>
</comment>
<evidence type="ECO:0000256" key="11">
    <source>
        <dbReference type="PIRSR" id="PIRSR602401-1"/>
    </source>
</evidence>
<keyword evidence="10" id="KW-0472">Membrane</keyword>
<keyword evidence="7" id="KW-0560">Oxidoreductase</keyword>
<evidence type="ECO:0000313" key="13">
    <source>
        <dbReference type="RefSeq" id="XP_021832107.1"/>
    </source>
</evidence>
<dbReference type="Proteomes" id="UP000515124">
    <property type="component" value="Unplaced"/>
</dbReference>
<reference evidence="13" key="1">
    <citation type="submission" date="2025-08" db="UniProtKB">
        <authorList>
            <consortium name="RefSeq"/>
        </authorList>
    </citation>
    <scope>IDENTIFICATION</scope>
</reference>
<organism evidence="12 13">
    <name type="scientific">Prunus avium</name>
    <name type="common">Cherry</name>
    <name type="synonym">Cerasus avium</name>
    <dbReference type="NCBI Taxonomy" id="42229"/>
    <lineage>
        <taxon>Eukaryota</taxon>
        <taxon>Viridiplantae</taxon>
        <taxon>Streptophyta</taxon>
        <taxon>Embryophyta</taxon>
        <taxon>Tracheophyta</taxon>
        <taxon>Spermatophyta</taxon>
        <taxon>Magnoliopsida</taxon>
        <taxon>eudicotyledons</taxon>
        <taxon>Gunneridae</taxon>
        <taxon>Pentapetalae</taxon>
        <taxon>rosids</taxon>
        <taxon>fabids</taxon>
        <taxon>Rosales</taxon>
        <taxon>Rosaceae</taxon>
        <taxon>Amygdaloideae</taxon>
        <taxon>Amygdaleae</taxon>
        <taxon>Prunus</taxon>
    </lineage>
</organism>
<dbReference type="InterPro" id="IPR036396">
    <property type="entry name" value="Cyt_P450_sf"/>
</dbReference>
<evidence type="ECO:0000256" key="8">
    <source>
        <dbReference type="ARBA" id="ARBA00023004"/>
    </source>
</evidence>
<dbReference type="PANTHER" id="PTHR47947">
    <property type="entry name" value="CYTOCHROME P450 82C3-RELATED"/>
    <property type="match status" value="1"/>
</dbReference>
<dbReference type="PRINTS" id="PR00385">
    <property type="entry name" value="P450"/>
</dbReference>
<evidence type="ECO:0000256" key="10">
    <source>
        <dbReference type="ARBA" id="ARBA00023136"/>
    </source>
</evidence>
<dbReference type="AlphaFoldDB" id="A0A6P5TY55"/>
<evidence type="ECO:0000256" key="4">
    <source>
        <dbReference type="ARBA" id="ARBA00022692"/>
    </source>
</evidence>
<protein>
    <submittedName>
        <fullName evidence="13">Cytochrome P450 82A1-like</fullName>
    </submittedName>
</protein>
<feature type="binding site" description="axial binding residue" evidence="11">
    <location>
        <position position="172"/>
    </location>
    <ligand>
        <name>heme</name>
        <dbReference type="ChEBI" id="CHEBI:30413"/>
    </ligand>
    <ligandPart>
        <name>Fe</name>
        <dbReference type="ChEBI" id="CHEBI:18248"/>
    </ligandPart>
</feature>
<keyword evidence="12" id="KW-1185">Reference proteome</keyword>
<evidence type="ECO:0000256" key="2">
    <source>
        <dbReference type="ARBA" id="ARBA00004370"/>
    </source>
</evidence>
<dbReference type="GO" id="GO:0016705">
    <property type="term" value="F:oxidoreductase activity, acting on paired donors, with incorporation or reduction of molecular oxygen"/>
    <property type="evidence" value="ECO:0007669"/>
    <property type="project" value="InterPro"/>
</dbReference>
<dbReference type="PANTHER" id="PTHR47947:SF26">
    <property type="entry name" value="CYTOCHROME P450"/>
    <property type="match status" value="1"/>
</dbReference>
<comment type="subcellular location">
    <subcellularLocation>
        <location evidence="2">Membrane</location>
    </subcellularLocation>
</comment>
<evidence type="ECO:0000256" key="3">
    <source>
        <dbReference type="ARBA" id="ARBA00022617"/>
    </source>
</evidence>
<keyword evidence="5 11" id="KW-0479">Metal-binding</keyword>
<dbReference type="GO" id="GO:0020037">
    <property type="term" value="F:heme binding"/>
    <property type="evidence" value="ECO:0007669"/>
    <property type="project" value="InterPro"/>
</dbReference>
<evidence type="ECO:0000256" key="7">
    <source>
        <dbReference type="ARBA" id="ARBA00023002"/>
    </source>
</evidence>
<dbReference type="GO" id="GO:0004497">
    <property type="term" value="F:monooxygenase activity"/>
    <property type="evidence" value="ECO:0007669"/>
    <property type="project" value="UniProtKB-KW"/>
</dbReference>
<dbReference type="SUPFAM" id="SSF48264">
    <property type="entry name" value="Cytochrome P450"/>
    <property type="match status" value="1"/>
</dbReference>
<proteinExistence type="predicted"/>
<dbReference type="RefSeq" id="XP_021832107.1">
    <property type="nucleotide sequence ID" value="XM_021976415.1"/>
</dbReference>
<keyword evidence="4" id="KW-0812">Transmembrane</keyword>
<evidence type="ECO:0000256" key="1">
    <source>
        <dbReference type="ARBA" id="ARBA00001971"/>
    </source>
</evidence>
<evidence type="ECO:0000313" key="12">
    <source>
        <dbReference type="Proteomes" id="UP000515124"/>
    </source>
</evidence>
<gene>
    <name evidence="13" type="primary">LOC110772040</name>
</gene>
<accession>A0A6P5TY55</accession>
<dbReference type="GO" id="GO:0005506">
    <property type="term" value="F:iron ion binding"/>
    <property type="evidence" value="ECO:0007669"/>
    <property type="project" value="InterPro"/>
</dbReference>
<evidence type="ECO:0000256" key="9">
    <source>
        <dbReference type="ARBA" id="ARBA00023033"/>
    </source>
</evidence>
<keyword evidence="3 11" id="KW-0349">Heme</keyword>
<keyword evidence="9" id="KW-0503">Monooxygenase</keyword>
<sequence length="236" mass="26641">MISFLDDDLKVTKENDADTINKATSLALLLAGVDVTTGTLTWALCLLLNNPETLKRAQEELDQNVGRERQVKESDLDNLVYVHAVLKEAMRLYPPGPLVMAHVSREDCIVGGYHIPAKTPVFVNIGKIQLDPKLWPEPNEFRPERFLTTHNNIDVRGQDFELLPFSSERRMCTGVSMAMKMMPLALASLLHGFEIATPGDEPVDMRETMELTNHKSTLLEVLVTPRLRAQLYEHHK</sequence>
<dbReference type="InterPro" id="IPR002401">
    <property type="entry name" value="Cyt_P450_E_grp-I"/>
</dbReference>
<dbReference type="Pfam" id="PF00067">
    <property type="entry name" value="p450"/>
    <property type="match status" value="1"/>
</dbReference>